<dbReference type="Pfam" id="PF03601">
    <property type="entry name" value="Cons_hypoth698"/>
    <property type="match status" value="1"/>
</dbReference>
<evidence type="ECO:0000256" key="1">
    <source>
        <dbReference type="ARBA" id="ARBA00004651"/>
    </source>
</evidence>
<feature type="transmembrane region" description="Helical" evidence="7">
    <location>
        <begin position="6"/>
        <end position="24"/>
    </location>
</feature>
<evidence type="ECO:0000256" key="5">
    <source>
        <dbReference type="ARBA" id="ARBA00022989"/>
    </source>
</evidence>
<evidence type="ECO:0000313" key="8">
    <source>
        <dbReference type="EMBL" id="QEE20236.1"/>
    </source>
</evidence>
<dbReference type="Proteomes" id="UP000321062">
    <property type="component" value="Chromosome"/>
</dbReference>
<evidence type="ECO:0000256" key="6">
    <source>
        <dbReference type="ARBA" id="ARBA00023136"/>
    </source>
</evidence>
<evidence type="ECO:0000256" key="3">
    <source>
        <dbReference type="ARBA" id="ARBA00022475"/>
    </source>
</evidence>
<feature type="transmembrane region" description="Helical" evidence="7">
    <location>
        <begin position="153"/>
        <end position="175"/>
    </location>
</feature>
<evidence type="ECO:0000256" key="4">
    <source>
        <dbReference type="ARBA" id="ARBA00022692"/>
    </source>
</evidence>
<feature type="transmembrane region" description="Helical" evidence="7">
    <location>
        <begin position="87"/>
        <end position="111"/>
    </location>
</feature>
<protein>
    <submittedName>
        <fullName evidence="8">Putative sulfate exporter family transporter</fullName>
    </submittedName>
</protein>
<evidence type="ECO:0000256" key="2">
    <source>
        <dbReference type="ARBA" id="ARBA00007977"/>
    </source>
</evidence>
<dbReference type="AlphaFoldDB" id="A0A5B9DMK0"/>
<keyword evidence="9" id="KW-1185">Reference proteome</keyword>
<keyword evidence="5 7" id="KW-1133">Transmembrane helix</keyword>
<keyword evidence="4 7" id="KW-0812">Transmembrane</keyword>
<feature type="transmembrane region" description="Helical" evidence="7">
    <location>
        <begin position="36"/>
        <end position="54"/>
    </location>
</feature>
<dbReference type="KEGG" id="yti:FNA67_08625"/>
<feature type="transmembrane region" description="Helical" evidence="7">
    <location>
        <begin position="249"/>
        <end position="270"/>
    </location>
</feature>
<dbReference type="GO" id="GO:0005886">
    <property type="term" value="C:plasma membrane"/>
    <property type="evidence" value="ECO:0007669"/>
    <property type="project" value="UniProtKB-SubCell"/>
</dbReference>
<accession>A0A5B9DMK0</accession>
<feature type="transmembrane region" description="Helical" evidence="7">
    <location>
        <begin position="276"/>
        <end position="296"/>
    </location>
</feature>
<evidence type="ECO:0000256" key="7">
    <source>
        <dbReference type="SAM" id="Phobius"/>
    </source>
</evidence>
<feature type="transmembrane region" description="Helical" evidence="7">
    <location>
        <begin position="187"/>
        <end position="210"/>
    </location>
</feature>
<dbReference type="InterPro" id="IPR018383">
    <property type="entry name" value="UPF0324_pro"/>
</dbReference>
<feature type="transmembrane region" description="Helical" evidence="7">
    <location>
        <begin position="216"/>
        <end position="237"/>
    </location>
</feature>
<comment type="similarity">
    <text evidence="2">Belongs to the UPF0324 family.</text>
</comment>
<gene>
    <name evidence="8" type="ORF">FNA67_08625</name>
</gene>
<feature type="transmembrane region" description="Helical" evidence="7">
    <location>
        <begin position="123"/>
        <end position="147"/>
    </location>
</feature>
<sequence length="331" mass="32721">MPFPQTVLPGVALSAAVALGAFGIDRAQAALLGRNWFDTLVVAILAGSLIRTLWRPPERYGAGLTFSAKTLLEIGVVLLGATTSATAIYAAGLPMLLAIVTVVAISIPASYALGRLLGLEPKLATLIACGNSICGNSAIAAVAPVIGAKGEDVAASVGFTAVLGILTVLLLPVLAAAMGFSDARFGILAGLTVYAVPQVVAATSAASLVALHTGTIVKLTRVLMLGPVCVLAALVNRGGAGKGPRLGEMVPWFIVGFVGLMAARTAGIVPDGASEASAVGAHALTAVSMAALGLGVDLRALRKAGGPASLAAGGSLLLLAGLAIVAILLVG</sequence>
<proteinExistence type="inferred from homology"/>
<name>A0A5B9DMK0_9HYPH</name>
<reference evidence="8 9" key="1">
    <citation type="journal article" date="2015" name="Int. J. Syst. Evol. Microbiol.">
        <title>Youhaiella tibetensis gen. nov., sp. nov., isolated from subsurface sediment.</title>
        <authorList>
            <person name="Wang Y.X."/>
            <person name="Huang F.Q."/>
            <person name="Nogi Y."/>
            <person name="Pang S.J."/>
            <person name="Wang P.K."/>
            <person name="Lv J."/>
        </authorList>
    </citation>
    <scope>NUCLEOTIDE SEQUENCE [LARGE SCALE GENOMIC DNA]</scope>
    <source>
        <strain evidence="9">fig4</strain>
    </source>
</reference>
<dbReference type="OrthoDB" id="5393513at2"/>
<keyword evidence="3" id="KW-1003">Cell membrane</keyword>
<dbReference type="PANTHER" id="PTHR30106:SF2">
    <property type="entry name" value="UPF0324 INNER MEMBRANE PROTEIN YEIH"/>
    <property type="match status" value="1"/>
</dbReference>
<feature type="transmembrane region" description="Helical" evidence="7">
    <location>
        <begin position="308"/>
        <end position="330"/>
    </location>
</feature>
<dbReference type="RefSeq" id="WP_147655760.1">
    <property type="nucleotide sequence ID" value="NZ_BMFM01000001.1"/>
</dbReference>
<dbReference type="PANTHER" id="PTHR30106">
    <property type="entry name" value="INNER MEMBRANE PROTEIN YEIH-RELATED"/>
    <property type="match status" value="1"/>
</dbReference>
<keyword evidence="6 7" id="KW-0472">Membrane</keyword>
<organism evidence="8 9">
    <name type="scientific">Paradevosia tibetensis</name>
    <dbReference type="NCBI Taxonomy" id="1447062"/>
    <lineage>
        <taxon>Bacteria</taxon>
        <taxon>Pseudomonadati</taxon>
        <taxon>Pseudomonadota</taxon>
        <taxon>Alphaproteobacteria</taxon>
        <taxon>Hyphomicrobiales</taxon>
        <taxon>Devosiaceae</taxon>
        <taxon>Paradevosia</taxon>
    </lineage>
</organism>
<evidence type="ECO:0000313" key="9">
    <source>
        <dbReference type="Proteomes" id="UP000321062"/>
    </source>
</evidence>
<dbReference type="EMBL" id="CP041690">
    <property type="protein sequence ID" value="QEE20236.1"/>
    <property type="molecule type" value="Genomic_DNA"/>
</dbReference>
<comment type="subcellular location">
    <subcellularLocation>
        <location evidence="1">Cell membrane</location>
        <topology evidence="1">Multi-pass membrane protein</topology>
    </subcellularLocation>
</comment>